<evidence type="ECO:0000259" key="6">
    <source>
        <dbReference type="PROSITE" id="PS51918"/>
    </source>
</evidence>
<dbReference type="InterPro" id="IPR058240">
    <property type="entry name" value="rSAM_sf"/>
</dbReference>
<dbReference type="InterPro" id="IPR025274">
    <property type="entry name" value="DUF4070"/>
</dbReference>
<keyword evidence="5" id="KW-0411">Iron-sulfur</keyword>
<dbReference type="InterPro" id="IPR034466">
    <property type="entry name" value="Methyltransferase_Class_B"/>
</dbReference>
<dbReference type="InterPro" id="IPR013785">
    <property type="entry name" value="Aldolase_TIM"/>
</dbReference>
<dbReference type="InterPro" id="IPR051198">
    <property type="entry name" value="BchE-like"/>
</dbReference>
<feature type="domain" description="Radical SAM core" evidence="6">
    <location>
        <begin position="185"/>
        <end position="420"/>
    </location>
</feature>
<dbReference type="SMART" id="SM00729">
    <property type="entry name" value="Elp3"/>
    <property type="match status" value="1"/>
</dbReference>
<dbReference type="SFLD" id="SFLDF00303">
    <property type="entry name" value="hopanoid_C2-methyltransferase"/>
    <property type="match status" value="1"/>
</dbReference>
<evidence type="ECO:0000256" key="3">
    <source>
        <dbReference type="ARBA" id="ARBA00022723"/>
    </source>
</evidence>
<keyword evidence="3" id="KW-0479">Metal-binding</keyword>
<keyword evidence="2" id="KW-0949">S-adenosyl-L-methionine</keyword>
<evidence type="ECO:0000256" key="5">
    <source>
        <dbReference type="ARBA" id="ARBA00023014"/>
    </source>
</evidence>
<dbReference type="PANTHER" id="PTHR43409">
    <property type="entry name" value="ANAEROBIC MAGNESIUM-PROTOPORPHYRIN IX MONOMETHYL ESTER CYCLASE-RELATED"/>
    <property type="match status" value="1"/>
</dbReference>
<dbReference type="EMBL" id="JBHUIW010000026">
    <property type="protein sequence ID" value="MFD2184277.1"/>
    <property type="molecule type" value="Genomic_DNA"/>
</dbReference>
<dbReference type="SFLD" id="SFLDS00029">
    <property type="entry name" value="Radical_SAM"/>
    <property type="match status" value="1"/>
</dbReference>
<dbReference type="Gene3D" id="3.20.20.70">
    <property type="entry name" value="Aldolase class I"/>
    <property type="match status" value="1"/>
</dbReference>
<evidence type="ECO:0000256" key="1">
    <source>
        <dbReference type="ARBA" id="ARBA00001966"/>
    </source>
</evidence>
<evidence type="ECO:0000256" key="2">
    <source>
        <dbReference type="ARBA" id="ARBA00022691"/>
    </source>
</evidence>
<dbReference type="Proteomes" id="UP001597314">
    <property type="component" value="Unassembled WGS sequence"/>
</dbReference>
<dbReference type="PROSITE" id="PS51918">
    <property type="entry name" value="RADICAL_SAM"/>
    <property type="match status" value="1"/>
</dbReference>
<gene>
    <name evidence="7" type="ORF">ACFSOX_19150</name>
</gene>
<protein>
    <submittedName>
        <fullName evidence="7">B12-binding domain-containing radical SAM protein</fullName>
    </submittedName>
</protein>
<dbReference type="Pfam" id="PF04055">
    <property type="entry name" value="Radical_SAM"/>
    <property type="match status" value="1"/>
</dbReference>
<evidence type="ECO:0000313" key="7">
    <source>
        <dbReference type="EMBL" id="MFD2184277.1"/>
    </source>
</evidence>
<reference evidence="8" key="1">
    <citation type="journal article" date="2019" name="Int. J. Syst. Evol. Microbiol.">
        <title>The Global Catalogue of Microorganisms (GCM) 10K type strain sequencing project: providing services to taxonomists for standard genome sequencing and annotation.</title>
        <authorList>
            <consortium name="The Broad Institute Genomics Platform"/>
            <consortium name="The Broad Institute Genome Sequencing Center for Infectious Disease"/>
            <person name="Wu L."/>
            <person name="Ma J."/>
        </authorList>
    </citation>
    <scope>NUCLEOTIDE SEQUENCE [LARGE SCALE GENOMIC DNA]</scope>
    <source>
        <strain evidence="8">CGMCC 1.6774</strain>
    </source>
</reference>
<dbReference type="PANTHER" id="PTHR43409:SF9">
    <property type="entry name" value="BLR2995 PROTEIN"/>
    <property type="match status" value="1"/>
</dbReference>
<sequence>MRTVHSISTDHPDTAGTDHGGRRILCVCPRYTSSFGMFEHAYPLTDGVRALMPPQGLLVIAAAVPPGWEVRFVDENIRPATHDDFRWADAVFVTGMHAQRRQIETICHRAHMFDRVTVLGGSSVSACPENYPEYDYLHVGELGDATEALFARLAADPTRPERQVVLTTKARRELTDFPLPAYELAELSRYLTGSIQYSSGCPYHCEFCDIPALYGRNPRLKTPEQVTAELDKLLACGLTGPVYFVDDNFIGNRRAVRELLPALVDWQKARGYPFIFSCEATLNIAKRPEILALMREASFETVFCGIETPEPEALEAIAKDHNMMVPLLEAVETLNAHGLEVVSGIILGLDTDTPDTGARVIDFIERSRIPMLTINLLQALPRTPLWDRLVKEGRLIDDEDRESNVDFRMPYDEVLAMWRDCMERAFSPAAVLSRYRHQLEHTYPNRLKVPFRQRHVPWRDVVRGLKMLRAVLWEVGVKADYRAAFWKVAVECLKRGQIEHLIRIGVMAHHLVMSGRDAVEGRQKASHYSARPQEVPVPAE</sequence>
<dbReference type="SUPFAM" id="SSF102114">
    <property type="entry name" value="Radical SAM enzymes"/>
    <property type="match status" value="1"/>
</dbReference>
<dbReference type="SFLD" id="SFLDG01123">
    <property type="entry name" value="methyltransferase_(Class_B)"/>
    <property type="match status" value="1"/>
</dbReference>
<keyword evidence="8" id="KW-1185">Reference proteome</keyword>
<organism evidence="7 8">
    <name type="scientific">Rhodoplanes azumiensis</name>
    <dbReference type="NCBI Taxonomy" id="1897628"/>
    <lineage>
        <taxon>Bacteria</taxon>
        <taxon>Pseudomonadati</taxon>
        <taxon>Pseudomonadota</taxon>
        <taxon>Alphaproteobacteria</taxon>
        <taxon>Hyphomicrobiales</taxon>
        <taxon>Nitrobacteraceae</taxon>
        <taxon>Rhodoplanes</taxon>
    </lineage>
</organism>
<evidence type="ECO:0000313" key="8">
    <source>
        <dbReference type="Proteomes" id="UP001597314"/>
    </source>
</evidence>
<evidence type="ECO:0000256" key="4">
    <source>
        <dbReference type="ARBA" id="ARBA00023004"/>
    </source>
</evidence>
<dbReference type="Pfam" id="PF13282">
    <property type="entry name" value="DUF4070"/>
    <property type="match status" value="1"/>
</dbReference>
<dbReference type="RefSeq" id="WP_378479422.1">
    <property type="nucleotide sequence ID" value="NZ_JBHUIW010000026.1"/>
</dbReference>
<comment type="caution">
    <text evidence="7">The sequence shown here is derived from an EMBL/GenBank/DDBJ whole genome shotgun (WGS) entry which is preliminary data.</text>
</comment>
<name>A0ABW5AQJ9_9BRAD</name>
<dbReference type="SFLD" id="SFLDG01082">
    <property type="entry name" value="B12-binding_domain_containing"/>
    <property type="match status" value="1"/>
</dbReference>
<comment type="cofactor">
    <cofactor evidence="1">
        <name>[4Fe-4S] cluster</name>
        <dbReference type="ChEBI" id="CHEBI:49883"/>
    </cofactor>
</comment>
<dbReference type="InterPro" id="IPR007197">
    <property type="entry name" value="rSAM"/>
</dbReference>
<dbReference type="InterPro" id="IPR034530">
    <property type="entry name" value="HpnP-like"/>
</dbReference>
<dbReference type="InterPro" id="IPR006638">
    <property type="entry name" value="Elp3/MiaA/NifB-like_rSAM"/>
</dbReference>
<accession>A0ABW5AQJ9</accession>
<keyword evidence="4" id="KW-0408">Iron</keyword>
<proteinExistence type="predicted"/>